<dbReference type="EMBL" id="AKFT01000140">
    <property type="protein sequence ID" value="EJF42612.1"/>
    <property type="molecule type" value="Genomic_DNA"/>
</dbReference>
<name>J0NDC1_9ACTO</name>
<evidence type="ECO:0000313" key="2">
    <source>
        <dbReference type="Proteomes" id="UP000002941"/>
    </source>
</evidence>
<dbReference type="Proteomes" id="UP000002941">
    <property type="component" value="Unassembled WGS sequence"/>
</dbReference>
<proteinExistence type="predicted"/>
<protein>
    <submittedName>
        <fullName evidence="1">Uncharacterized protein</fullName>
    </submittedName>
</protein>
<organism evidence="1 2">
    <name type="scientific">Actinomyces massiliensis F0489</name>
    <dbReference type="NCBI Taxonomy" id="1125718"/>
    <lineage>
        <taxon>Bacteria</taxon>
        <taxon>Bacillati</taxon>
        <taxon>Actinomycetota</taxon>
        <taxon>Actinomycetes</taxon>
        <taxon>Actinomycetales</taxon>
        <taxon>Actinomycetaceae</taxon>
        <taxon>Actinomyces</taxon>
    </lineage>
</organism>
<evidence type="ECO:0000313" key="1">
    <source>
        <dbReference type="EMBL" id="EJF42612.1"/>
    </source>
</evidence>
<reference evidence="1 2" key="1">
    <citation type="submission" date="2012-05" db="EMBL/GenBank/DDBJ databases">
        <authorList>
            <person name="Harkins D.M."/>
            <person name="Madupu R."/>
            <person name="Durkin A.S."/>
            <person name="Torralba M."/>
            <person name="Methe B."/>
            <person name="Sutton G.G."/>
            <person name="Nelson K.E."/>
        </authorList>
    </citation>
    <scope>NUCLEOTIDE SEQUENCE [LARGE SCALE GENOMIC DNA]</scope>
    <source>
        <strain evidence="1 2">F0489</strain>
    </source>
</reference>
<keyword evidence="2" id="KW-1185">Reference proteome</keyword>
<sequence length="60" mass="6587">MVTEISWARRHALAAFNTDRSRAGVQPISTRSATDLDAECDRSRAGIRPISTRVTTDLGE</sequence>
<accession>J0NDC1</accession>
<dbReference type="AlphaFoldDB" id="J0NDC1"/>
<gene>
    <name evidence="1" type="ORF">HMPREF1318_2452</name>
</gene>
<comment type="caution">
    <text evidence="1">The sequence shown here is derived from an EMBL/GenBank/DDBJ whole genome shotgun (WGS) entry which is preliminary data.</text>
</comment>